<dbReference type="Gene3D" id="1.10.10.60">
    <property type="entry name" value="Homeodomain-like"/>
    <property type="match status" value="1"/>
</dbReference>
<dbReference type="PROSITE" id="PS51736">
    <property type="entry name" value="RECOMBINASES_3"/>
    <property type="match status" value="1"/>
</dbReference>
<accession>A0A3A8AWM6</accession>
<evidence type="ECO:0000256" key="2">
    <source>
        <dbReference type="ARBA" id="ARBA00022908"/>
    </source>
</evidence>
<dbReference type="OrthoDB" id="2290206at2"/>
<dbReference type="Proteomes" id="UP000281128">
    <property type="component" value="Unassembled WGS sequence"/>
</dbReference>
<proteinExistence type="inferred from homology"/>
<dbReference type="EMBL" id="RAPE01000003">
    <property type="protein sequence ID" value="RKF14064.1"/>
    <property type="molecule type" value="Genomic_DNA"/>
</dbReference>
<dbReference type="PANTHER" id="PTHR30461">
    <property type="entry name" value="DNA-INVERTASE FROM LAMBDOID PROPHAGE"/>
    <property type="match status" value="1"/>
</dbReference>
<dbReference type="GO" id="GO:0000150">
    <property type="term" value="F:DNA strand exchange activity"/>
    <property type="evidence" value="ECO:0007669"/>
    <property type="project" value="InterPro"/>
</dbReference>
<dbReference type="PROSITE" id="PS00397">
    <property type="entry name" value="RECOMBINASES_1"/>
    <property type="match status" value="1"/>
</dbReference>
<dbReference type="GO" id="GO:0015074">
    <property type="term" value="P:DNA integration"/>
    <property type="evidence" value="ECO:0007669"/>
    <property type="project" value="UniProtKB-KW"/>
</dbReference>
<protein>
    <submittedName>
        <fullName evidence="8">Recombinase family protein</fullName>
    </submittedName>
</protein>
<evidence type="ECO:0000256" key="6">
    <source>
        <dbReference type="PROSITE-ProRule" id="PRU10137"/>
    </source>
</evidence>
<dbReference type="PROSITE" id="PS00398">
    <property type="entry name" value="RECOMBINASES_2"/>
    <property type="match status" value="1"/>
</dbReference>
<dbReference type="RefSeq" id="WP_121167540.1">
    <property type="nucleotide sequence ID" value="NZ_RAPE01000003.1"/>
</dbReference>
<dbReference type="InterPro" id="IPR050639">
    <property type="entry name" value="SSR_resolvase"/>
</dbReference>
<dbReference type="SMART" id="SM00857">
    <property type="entry name" value="Resolvase"/>
    <property type="match status" value="1"/>
</dbReference>
<dbReference type="PANTHER" id="PTHR30461:SF2">
    <property type="entry name" value="SERINE RECOMBINASE PINE-RELATED"/>
    <property type="match status" value="1"/>
</dbReference>
<dbReference type="InterPro" id="IPR036162">
    <property type="entry name" value="Resolvase-like_N_sf"/>
</dbReference>
<keyword evidence="3" id="KW-0238">DNA-binding</keyword>
<keyword evidence="4" id="KW-0233">DNA recombination</keyword>
<keyword evidence="9" id="KW-1185">Reference proteome</keyword>
<feature type="domain" description="Resolvase/invertase-type recombinase catalytic" evidence="7">
    <location>
        <begin position="6"/>
        <end position="157"/>
    </location>
</feature>
<evidence type="ECO:0000256" key="4">
    <source>
        <dbReference type="ARBA" id="ARBA00023172"/>
    </source>
</evidence>
<name>A0A3A8AWM6_9RHOB</name>
<sequence>MTPTPKTVLYIRVSTAEQTSEHQLAQAREAGFHIEDQHVIADHGVSGVSTQLKERDQGRRLYDLLQPGDTLLVRWVDRLGRDYEDVKQVIETFNKRGVAVCTVINGMRFEADYKLSDPTQKASRNAILGFMAALAEADATAKKEARRAGIAHAKASADAARKYRGKKPSFDRQTFDAVQSMLEKKAHTVSAIARETNLSRQAVLRIRDEPEAAEAALERWGM</sequence>
<dbReference type="SUPFAM" id="SSF53041">
    <property type="entry name" value="Resolvase-like"/>
    <property type="match status" value="1"/>
</dbReference>
<feature type="active site" description="O-(5'-phospho-DNA)-serine intermediate" evidence="5 6">
    <location>
        <position position="14"/>
    </location>
</feature>
<evidence type="ECO:0000313" key="8">
    <source>
        <dbReference type="EMBL" id="RKF14064.1"/>
    </source>
</evidence>
<evidence type="ECO:0000256" key="1">
    <source>
        <dbReference type="ARBA" id="ARBA00009913"/>
    </source>
</evidence>
<dbReference type="Gene3D" id="3.40.50.1390">
    <property type="entry name" value="Resolvase, N-terminal catalytic domain"/>
    <property type="match status" value="1"/>
</dbReference>
<evidence type="ECO:0000313" key="9">
    <source>
        <dbReference type="Proteomes" id="UP000281128"/>
    </source>
</evidence>
<dbReference type="InterPro" id="IPR006118">
    <property type="entry name" value="Recombinase_CS"/>
</dbReference>
<reference evidence="8 9" key="1">
    <citation type="submission" date="2018-09" db="EMBL/GenBank/DDBJ databases">
        <title>Roseovarius spongiae sp. nov., isolated from a marine sponge.</title>
        <authorList>
            <person name="Zhuang L."/>
            <person name="Luo L."/>
        </authorList>
    </citation>
    <scope>NUCLEOTIDE SEQUENCE [LARGE SCALE GENOMIC DNA]</scope>
    <source>
        <strain evidence="8 9">HN-E21</strain>
    </source>
</reference>
<organism evidence="8 9">
    <name type="scientific">Roseovarius spongiae</name>
    <dbReference type="NCBI Taxonomy" id="2320272"/>
    <lineage>
        <taxon>Bacteria</taxon>
        <taxon>Pseudomonadati</taxon>
        <taxon>Pseudomonadota</taxon>
        <taxon>Alphaproteobacteria</taxon>
        <taxon>Rhodobacterales</taxon>
        <taxon>Roseobacteraceae</taxon>
        <taxon>Roseovarius</taxon>
    </lineage>
</organism>
<evidence type="ECO:0000256" key="3">
    <source>
        <dbReference type="ARBA" id="ARBA00023125"/>
    </source>
</evidence>
<dbReference type="GO" id="GO:0003677">
    <property type="term" value="F:DNA binding"/>
    <property type="evidence" value="ECO:0007669"/>
    <property type="project" value="UniProtKB-KW"/>
</dbReference>
<dbReference type="Pfam" id="PF02796">
    <property type="entry name" value="HTH_7"/>
    <property type="match status" value="1"/>
</dbReference>
<dbReference type="InterPro" id="IPR006120">
    <property type="entry name" value="Resolvase_HTH_dom"/>
</dbReference>
<evidence type="ECO:0000259" key="7">
    <source>
        <dbReference type="PROSITE" id="PS51736"/>
    </source>
</evidence>
<gene>
    <name evidence="8" type="ORF">D6850_12905</name>
</gene>
<dbReference type="AlphaFoldDB" id="A0A3A8AWM6"/>
<comment type="similarity">
    <text evidence="1">Belongs to the site-specific recombinase resolvase family.</text>
</comment>
<dbReference type="Pfam" id="PF00239">
    <property type="entry name" value="Resolvase"/>
    <property type="match status" value="1"/>
</dbReference>
<comment type="caution">
    <text evidence="8">The sequence shown here is derived from an EMBL/GenBank/DDBJ whole genome shotgun (WGS) entry which is preliminary data.</text>
</comment>
<keyword evidence="2" id="KW-0229">DNA integration</keyword>
<evidence type="ECO:0000256" key="5">
    <source>
        <dbReference type="PIRSR" id="PIRSR606118-50"/>
    </source>
</evidence>
<dbReference type="InterPro" id="IPR006119">
    <property type="entry name" value="Resolv_N"/>
</dbReference>
<dbReference type="CDD" id="cd03768">
    <property type="entry name" value="SR_ResInv"/>
    <property type="match status" value="1"/>
</dbReference>